<gene>
    <name evidence="1" type="ORF">QFC19_006109</name>
</gene>
<sequence>MTTSKEVLSLYKQLLGKAAKFTDYNYRTYAHRRIVDAFKANKDLSDESIIKAKYNFGIDNLGMLQRQTTISQMFTFDKLVVERLEKHH</sequence>
<evidence type="ECO:0000313" key="1">
    <source>
        <dbReference type="EMBL" id="KAJ9099061.1"/>
    </source>
</evidence>
<keyword evidence="2" id="KW-1185">Reference proteome</keyword>
<dbReference type="EMBL" id="JASBWR010000071">
    <property type="protein sequence ID" value="KAJ9099061.1"/>
    <property type="molecule type" value="Genomic_DNA"/>
</dbReference>
<name>A0ACC2VJT4_9TREE</name>
<protein>
    <submittedName>
        <fullName evidence="1">Uncharacterized protein</fullName>
    </submittedName>
</protein>
<reference evidence="1" key="1">
    <citation type="submission" date="2023-04" db="EMBL/GenBank/DDBJ databases">
        <title>Draft Genome sequencing of Naganishia species isolated from polar environments using Oxford Nanopore Technology.</title>
        <authorList>
            <person name="Leo P."/>
            <person name="Venkateswaran K."/>
        </authorList>
    </citation>
    <scope>NUCLEOTIDE SEQUENCE</scope>
    <source>
        <strain evidence="1">MNA-CCFEE 5261</strain>
    </source>
</reference>
<accession>A0ACC2VJT4</accession>
<comment type="caution">
    <text evidence="1">The sequence shown here is derived from an EMBL/GenBank/DDBJ whole genome shotgun (WGS) entry which is preliminary data.</text>
</comment>
<dbReference type="Proteomes" id="UP001241377">
    <property type="component" value="Unassembled WGS sequence"/>
</dbReference>
<proteinExistence type="predicted"/>
<evidence type="ECO:0000313" key="2">
    <source>
        <dbReference type="Proteomes" id="UP001241377"/>
    </source>
</evidence>
<organism evidence="1 2">
    <name type="scientific">Naganishia cerealis</name>
    <dbReference type="NCBI Taxonomy" id="610337"/>
    <lineage>
        <taxon>Eukaryota</taxon>
        <taxon>Fungi</taxon>
        <taxon>Dikarya</taxon>
        <taxon>Basidiomycota</taxon>
        <taxon>Agaricomycotina</taxon>
        <taxon>Tremellomycetes</taxon>
        <taxon>Filobasidiales</taxon>
        <taxon>Filobasidiaceae</taxon>
        <taxon>Naganishia</taxon>
    </lineage>
</organism>